<keyword evidence="5" id="KW-1185">Reference proteome</keyword>
<keyword evidence="2" id="KW-0560">Oxidoreductase</keyword>
<accession>A0A0J1CXA1</accession>
<comment type="caution">
    <text evidence="4">The sequence shown here is derived from an EMBL/GenBank/DDBJ whole genome shotgun (WGS) entry which is preliminary data.</text>
</comment>
<dbReference type="Gene3D" id="3.50.50.60">
    <property type="entry name" value="FAD/NAD(P)-binding domain"/>
    <property type="match status" value="1"/>
</dbReference>
<comment type="similarity">
    <text evidence="1">Belongs to the DadA oxidoreductase family.</text>
</comment>
<dbReference type="InterPro" id="IPR006076">
    <property type="entry name" value="FAD-dep_OxRdtase"/>
</dbReference>
<evidence type="ECO:0000256" key="2">
    <source>
        <dbReference type="ARBA" id="ARBA00023002"/>
    </source>
</evidence>
<dbReference type="PATRIC" id="fig|908627.4.peg.3828"/>
<dbReference type="GO" id="GO:0005737">
    <property type="term" value="C:cytoplasm"/>
    <property type="evidence" value="ECO:0007669"/>
    <property type="project" value="TreeGrafter"/>
</dbReference>
<sequence length="428" mass="46166">MTGPSTTPVRSDRELPKSADVVVIGGGIVGACIALELAERGVRVVLCEKGNINEEQSSRNLGWVRLTNRAPAEIPLMIDSIGLWADMDRRLGRATGYVKCGIVFSDRTDAQATQRQDWLLNLRNTGFRVEELTKEAMGARFGGSSFPATYSIFSPFDGRAEPQLAAPAIAEAARDRGALIFQDCAVTAIEKSGGKVSSVVTERGTIATSTAVIAAGAWSGALCESLNIPLPHLDVLATAFRTTAINDGPDVSFGTGDFAVRRRLDGGYTVGSFRSRAELVPNSFRYGWRFRSALRTPNMGIHVGKRFYRELKHTFGKAGILDRLAGGRTLDPTPWFCQDAVLDEVAAYFPFLRQARVAQAWAGCIDVTPEQIPVISTLGKTLGLHIASGFSGHGFGLAPGAGRLMADLITGRSPRVDPAPFQFSRYQR</sequence>
<dbReference type="GO" id="GO:0008718">
    <property type="term" value="F:D-amino-acid dehydrogenase activity"/>
    <property type="evidence" value="ECO:0007669"/>
    <property type="project" value="TreeGrafter"/>
</dbReference>
<dbReference type="EMBL" id="AEJF01000108">
    <property type="protein sequence ID" value="KLU25001.1"/>
    <property type="molecule type" value="Genomic_DNA"/>
</dbReference>
<reference evidence="4 5" key="1">
    <citation type="journal article" date="2015" name="Genome Announc.">
        <title>Draft Genome Sequence of Burkholderia sp. Strain PML1(12), an Ectomycorrhizosphere-Inhabiting Bacterium with Effective Mineral-Weathering Ability.</title>
        <authorList>
            <person name="Uroz S."/>
            <person name="Oger P."/>
        </authorList>
    </citation>
    <scope>NUCLEOTIDE SEQUENCE [LARGE SCALE GENOMIC DNA]</scope>
    <source>
        <strain evidence="5">PML1(12)</strain>
    </source>
</reference>
<evidence type="ECO:0000259" key="3">
    <source>
        <dbReference type="Pfam" id="PF01266"/>
    </source>
</evidence>
<dbReference type="OrthoDB" id="9815989at2"/>
<evidence type="ECO:0000313" key="5">
    <source>
        <dbReference type="Proteomes" id="UP000035963"/>
    </source>
</evidence>
<dbReference type="Pfam" id="PF01266">
    <property type="entry name" value="DAO"/>
    <property type="match status" value="1"/>
</dbReference>
<dbReference type="PANTHER" id="PTHR13847">
    <property type="entry name" value="SARCOSINE DEHYDROGENASE-RELATED"/>
    <property type="match status" value="1"/>
</dbReference>
<evidence type="ECO:0000313" key="4">
    <source>
        <dbReference type="EMBL" id="KLU25001.1"/>
    </source>
</evidence>
<protein>
    <recommendedName>
        <fullName evidence="3">FAD dependent oxidoreductase domain-containing protein</fullName>
    </recommendedName>
</protein>
<dbReference type="Gene3D" id="3.30.9.10">
    <property type="entry name" value="D-Amino Acid Oxidase, subunit A, domain 2"/>
    <property type="match status" value="1"/>
</dbReference>
<feature type="domain" description="FAD dependent oxidoreductase" evidence="3">
    <location>
        <begin position="20"/>
        <end position="408"/>
    </location>
</feature>
<dbReference type="Proteomes" id="UP000035963">
    <property type="component" value="Unassembled WGS sequence"/>
</dbReference>
<organism evidence="4 5">
    <name type="scientific">Caballeronia mineralivorans PML1(12)</name>
    <dbReference type="NCBI Taxonomy" id="908627"/>
    <lineage>
        <taxon>Bacteria</taxon>
        <taxon>Pseudomonadati</taxon>
        <taxon>Pseudomonadota</taxon>
        <taxon>Betaproteobacteria</taxon>
        <taxon>Burkholderiales</taxon>
        <taxon>Burkholderiaceae</taxon>
        <taxon>Caballeronia</taxon>
    </lineage>
</organism>
<name>A0A0J1CXA1_9BURK</name>
<gene>
    <name evidence="4" type="ORF">EOS_17080</name>
</gene>
<dbReference type="GO" id="GO:0055130">
    <property type="term" value="P:D-alanine catabolic process"/>
    <property type="evidence" value="ECO:0007669"/>
    <property type="project" value="TreeGrafter"/>
</dbReference>
<dbReference type="GO" id="GO:0005886">
    <property type="term" value="C:plasma membrane"/>
    <property type="evidence" value="ECO:0007669"/>
    <property type="project" value="TreeGrafter"/>
</dbReference>
<evidence type="ECO:0000256" key="1">
    <source>
        <dbReference type="ARBA" id="ARBA00009410"/>
    </source>
</evidence>
<dbReference type="InterPro" id="IPR036188">
    <property type="entry name" value="FAD/NAD-bd_sf"/>
</dbReference>
<dbReference type="AlphaFoldDB" id="A0A0J1CXA1"/>
<proteinExistence type="inferred from homology"/>
<dbReference type="PANTHER" id="PTHR13847:SF280">
    <property type="entry name" value="D-AMINO ACID DEHYDROGENASE"/>
    <property type="match status" value="1"/>
</dbReference>
<dbReference type="RefSeq" id="WP_047847849.1">
    <property type="nucleotide sequence ID" value="NZ_AEJF01000108.1"/>
</dbReference>
<dbReference type="SUPFAM" id="SSF51905">
    <property type="entry name" value="FAD/NAD(P)-binding domain"/>
    <property type="match status" value="1"/>
</dbReference>